<accession>A0A812U404</accession>
<name>A0A812U404_SYMPI</name>
<comment type="caution">
    <text evidence="2">The sequence shown here is derived from an EMBL/GenBank/DDBJ whole genome shotgun (WGS) entry which is preliminary data.</text>
</comment>
<evidence type="ECO:0000256" key="1">
    <source>
        <dbReference type="SAM" id="SignalP"/>
    </source>
</evidence>
<evidence type="ECO:0000313" key="2">
    <source>
        <dbReference type="EMBL" id="CAE7551610.1"/>
    </source>
</evidence>
<protein>
    <submittedName>
        <fullName evidence="2">Rskn-1 protein</fullName>
    </submittedName>
</protein>
<evidence type="ECO:0000313" key="3">
    <source>
        <dbReference type="Proteomes" id="UP000649617"/>
    </source>
</evidence>
<dbReference type="AlphaFoldDB" id="A0A812U404"/>
<dbReference type="OrthoDB" id="433367at2759"/>
<feature type="non-terminal residue" evidence="2">
    <location>
        <position position="315"/>
    </location>
</feature>
<keyword evidence="3" id="KW-1185">Reference proteome</keyword>
<reference evidence="2" key="1">
    <citation type="submission" date="2021-02" db="EMBL/GenBank/DDBJ databases">
        <authorList>
            <person name="Dougan E. K."/>
            <person name="Rhodes N."/>
            <person name="Thang M."/>
            <person name="Chan C."/>
        </authorList>
    </citation>
    <scope>NUCLEOTIDE SEQUENCE</scope>
</reference>
<feature type="chain" id="PRO_5032632043" evidence="1">
    <location>
        <begin position="21"/>
        <end position="315"/>
    </location>
</feature>
<dbReference type="Proteomes" id="UP000649617">
    <property type="component" value="Unassembled WGS sequence"/>
</dbReference>
<sequence length="315" mass="34286">AMVHLGSLWRFCALLGVAEGRRAVQVDHSLDVAQGGQGDQFCCCVEGICAEKYRVGPDGGEPEAVAVYNPNENLCCRLKDRSCGHVLNAFSSFKEPAKDKGFCQGRTESTFVAPPLPKAPIPDVSKMQPGHAAHTVHTYCDLGAETVDEETADSTATSVRRNVVQTMVNEVSRNSIDAMAKEIFSIYVCTRWAPTGDFARVMEGEMATGQLPKSNPSKLYKERRFLPLRCSSNFKVFEEVALGQTSFQAFEAQMEALAKWYKGEADGAVAHRLAELDGDIQEDAAVFDLDYVKKKVDACPDSDGSWSISAHTASG</sequence>
<organism evidence="2 3">
    <name type="scientific">Symbiodinium pilosum</name>
    <name type="common">Dinoflagellate</name>
    <dbReference type="NCBI Taxonomy" id="2952"/>
    <lineage>
        <taxon>Eukaryota</taxon>
        <taxon>Sar</taxon>
        <taxon>Alveolata</taxon>
        <taxon>Dinophyceae</taxon>
        <taxon>Suessiales</taxon>
        <taxon>Symbiodiniaceae</taxon>
        <taxon>Symbiodinium</taxon>
    </lineage>
</organism>
<keyword evidence="1" id="KW-0732">Signal</keyword>
<feature type="non-terminal residue" evidence="2">
    <location>
        <position position="1"/>
    </location>
</feature>
<proteinExistence type="predicted"/>
<gene>
    <name evidence="2" type="primary">rskn-1</name>
    <name evidence="2" type="ORF">SPIL2461_LOCUS14655</name>
</gene>
<dbReference type="EMBL" id="CAJNIZ010034313">
    <property type="protein sequence ID" value="CAE7551610.1"/>
    <property type="molecule type" value="Genomic_DNA"/>
</dbReference>
<feature type="signal peptide" evidence="1">
    <location>
        <begin position="1"/>
        <end position="20"/>
    </location>
</feature>